<organism evidence="14 15">
    <name type="scientific">Planococcus halotolerans</name>
    <dbReference type="NCBI Taxonomy" id="2233542"/>
    <lineage>
        <taxon>Bacteria</taxon>
        <taxon>Bacillati</taxon>
        <taxon>Bacillota</taxon>
        <taxon>Bacilli</taxon>
        <taxon>Bacillales</taxon>
        <taxon>Caryophanaceae</taxon>
        <taxon>Planococcus</taxon>
    </lineage>
</organism>
<evidence type="ECO:0000313" key="14">
    <source>
        <dbReference type="EMBL" id="RAZ76671.1"/>
    </source>
</evidence>
<comment type="caution">
    <text evidence="14">The sequence shown here is derived from an EMBL/GenBank/DDBJ whole genome shotgun (WGS) entry which is preliminary data.</text>
</comment>
<evidence type="ECO:0000256" key="2">
    <source>
        <dbReference type="ARBA" id="ARBA00009983"/>
    </source>
</evidence>
<feature type="transmembrane region" description="Helical" evidence="12">
    <location>
        <begin position="42"/>
        <end position="62"/>
    </location>
</feature>
<accession>A0A365KUJ8</accession>
<comment type="subcellular location">
    <subcellularLocation>
        <location evidence="1">Cell membrane</location>
        <topology evidence="1">Multi-pass membrane protein</topology>
    </subcellularLocation>
</comment>
<sequence length="637" mass="72811">MLKREWPKHSILAIAIIATWLKTYIVYKTAFSITIDNALQEFILFINPLSMLLFLYGVALFFKSEKAKNRYLLAMTLLTSAILYGNVAFYRFFSDFITLPLLFQTQNFGDLKSSAAASIFWTDIFYFSDFLIVLLAIKFLPTAKISEKASSVQRKAYFILSAALMFFNLGLAEAERPQLLTRSFDREMLVKNIGMYNYHLYDVYIQSKSQAQRALANGSELVEVTNYVSSTQAEPSEEMFGIAKDRNLIVVTLESLQTFVLNNEMNGETITPFMNELTKDEDTIYFPNFYHQTGLGKTSDSEFILENSLYPRGGSAVFFTHSGNTYNSMAEKLGENGYFTNVQHANTKSFWNRDIMYQAFEIDEFQDIESFTVEEGQAVNWGMKDVPFMQQSVEHMTEMPQPFYSRLLTLTNHHPFYLDEEDKFISEFDSNSGTLNRYFQTARYLDEAVKELFDELKAKGLYENSIIVMYGDHYGISENHNAAMSQYLGKEITPYETAQLQKVPFFVHIPGYGEGHVNEEIGGQIDMRPTILNLMGVESDDDIQFGDDLFSEEHEEFTVFRDGRFITGENVYAGGTCYDQETGEIDDPAGCEPFVERALQQLNYSEAIINGDLLRFYDEQTGELLTDEAPAATNVAE</sequence>
<keyword evidence="5 12" id="KW-1133">Transmembrane helix</keyword>
<feature type="binding site" evidence="10">
    <location>
        <position position="472"/>
    </location>
    <ligand>
        <name>Mn(2+)</name>
        <dbReference type="ChEBI" id="CHEBI:29035"/>
    </ligand>
</feature>
<keyword evidence="15" id="KW-1185">Reference proteome</keyword>
<dbReference type="Proteomes" id="UP000251002">
    <property type="component" value="Unassembled WGS sequence"/>
</dbReference>
<dbReference type="AlphaFoldDB" id="A0A365KUJ8"/>
<dbReference type="PIRSF" id="PIRSF005091">
    <property type="entry name" value="Mmb_sulf_HI1246"/>
    <property type="match status" value="1"/>
</dbReference>
<dbReference type="Pfam" id="PF00884">
    <property type="entry name" value="Sulfatase"/>
    <property type="match status" value="1"/>
</dbReference>
<feature type="binding site" evidence="9">
    <location>
        <position position="413"/>
    </location>
    <ligand>
        <name>substrate</name>
    </ligand>
</feature>
<evidence type="ECO:0000256" key="1">
    <source>
        <dbReference type="ARBA" id="ARBA00004651"/>
    </source>
</evidence>
<evidence type="ECO:0000256" key="8">
    <source>
        <dbReference type="PIRSR" id="PIRSR005091-1"/>
    </source>
</evidence>
<dbReference type="PANTHER" id="PTHR47371">
    <property type="entry name" value="LIPOTEICHOIC ACID SYNTHASE"/>
    <property type="match status" value="1"/>
</dbReference>
<evidence type="ECO:0000256" key="9">
    <source>
        <dbReference type="PIRSR" id="PIRSR005091-2"/>
    </source>
</evidence>
<dbReference type="InterPro" id="IPR050448">
    <property type="entry name" value="OpgB/LTA_synthase_biosynth"/>
</dbReference>
<dbReference type="SUPFAM" id="SSF53649">
    <property type="entry name" value="Alkaline phosphatase-like"/>
    <property type="match status" value="1"/>
</dbReference>
<feature type="binding site" evidence="10">
    <location>
        <position position="473"/>
    </location>
    <ligand>
        <name>Mn(2+)</name>
        <dbReference type="ChEBI" id="CHEBI:29035"/>
    </ligand>
</feature>
<dbReference type="GO" id="GO:0005886">
    <property type="term" value="C:plasma membrane"/>
    <property type="evidence" value="ECO:0007669"/>
    <property type="project" value="UniProtKB-SubCell"/>
</dbReference>
<proteinExistence type="inferred from homology"/>
<comment type="similarity">
    <text evidence="2 7">Belongs to the LTA synthase family.</text>
</comment>
<feature type="domain" description="Sulfatase N-terminal" evidence="13">
    <location>
        <begin position="246"/>
        <end position="537"/>
    </location>
</feature>
<feature type="binding site" evidence="10">
    <location>
        <position position="298"/>
    </location>
    <ligand>
        <name>Mn(2+)</name>
        <dbReference type="ChEBI" id="CHEBI:29035"/>
    </ligand>
</feature>
<dbReference type="RefSeq" id="WP_112223839.1">
    <property type="nucleotide sequence ID" value="NZ_CP047673.1"/>
</dbReference>
<dbReference type="CDD" id="cd16015">
    <property type="entry name" value="LTA_synthase"/>
    <property type="match status" value="1"/>
</dbReference>
<feature type="active site" evidence="8">
    <location>
        <position position="298"/>
    </location>
</feature>
<comment type="PTM">
    <text evidence="11">The conversion to 3-oxoalanine (also known as C-formylglycine, FGly), of a serine or cysteine residue in prokaryotes and of a cysteine residue in eukaryotes, is critical for catalytic activity.</text>
</comment>
<dbReference type="Gene3D" id="3.40.720.10">
    <property type="entry name" value="Alkaline Phosphatase, subunit A"/>
    <property type="match status" value="1"/>
</dbReference>
<evidence type="ECO:0000256" key="6">
    <source>
        <dbReference type="ARBA" id="ARBA00023136"/>
    </source>
</evidence>
<feature type="transmembrane region" description="Helical" evidence="12">
    <location>
        <begin position="12"/>
        <end position="30"/>
    </location>
</feature>
<evidence type="ECO:0000256" key="3">
    <source>
        <dbReference type="ARBA" id="ARBA00022475"/>
    </source>
</evidence>
<protein>
    <recommendedName>
        <fullName evidence="13">Sulfatase N-terminal domain-containing protein</fullName>
    </recommendedName>
</protein>
<dbReference type="InterPro" id="IPR012160">
    <property type="entry name" value="LtaS-like"/>
</dbReference>
<feature type="transmembrane region" description="Helical" evidence="12">
    <location>
        <begin position="113"/>
        <end position="135"/>
    </location>
</feature>
<dbReference type="InterPro" id="IPR017850">
    <property type="entry name" value="Alkaline_phosphatase_core_sf"/>
</dbReference>
<reference evidence="14 15" key="1">
    <citation type="submission" date="2018-06" db="EMBL/GenBank/DDBJ databases">
        <title>The draft genome sequences of strains SCU63 and S1.</title>
        <authorList>
            <person name="Gan L."/>
        </authorList>
    </citation>
    <scope>NUCLEOTIDE SEQUENCE [LARGE SCALE GENOMIC DNA]</scope>
    <source>
        <strain evidence="14 15">SCU63</strain>
    </source>
</reference>
<keyword evidence="4 12" id="KW-0812">Transmembrane</keyword>
<keyword evidence="6 7" id="KW-0472">Membrane</keyword>
<keyword evidence="9" id="KW-0464">Manganese</keyword>
<dbReference type="EMBL" id="QLZR01000004">
    <property type="protein sequence ID" value="RAZ76671.1"/>
    <property type="molecule type" value="Genomic_DNA"/>
</dbReference>
<feature type="transmembrane region" description="Helical" evidence="12">
    <location>
        <begin position="156"/>
        <end position="172"/>
    </location>
</feature>
<evidence type="ECO:0000256" key="10">
    <source>
        <dbReference type="PIRSR" id="PIRSR005091-3"/>
    </source>
</evidence>
<keyword evidence="9" id="KW-0479">Metal-binding</keyword>
<evidence type="ECO:0000313" key="15">
    <source>
        <dbReference type="Proteomes" id="UP000251002"/>
    </source>
</evidence>
<feature type="modified residue" description="3-oxoalanine (Ser)" evidence="11">
    <location>
        <position position="64"/>
    </location>
</feature>
<evidence type="ECO:0000256" key="12">
    <source>
        <dbReference type="SAM" id="Phobius"/>
    </source>
</evidence>
<evidence type="ECO:0000256" key="7">
    <source>
        <dbReference type="PIRNR" id="PIRNR005091"/>
    </source>
</evidence>
<dbReference type="GO" id="GO:0046872">
    <property type="term" value="F:metal ion binding"/>
    <property type="evidence" value="ECO:0007669"/>
    <property type="project" value="UniProtKB-KW"/>
</dbReference>
<gene>
    <name evidence="14" type="ORF">DP120_11600</name>
</gene>
<feature type="transmembrane region" description="Helical" evidence="12">
    <location>
        <begin position="71"/>
        <end position="93"/>
    </location>
</feature>
<dbReference type="Gene3D" id="3.30.1120.170">
    <property type="match status" value="1"/>
</dbReference>
<name>A0A365KUJ8_9BACL</name>
<keyword evidence="3 7" id="KW-1003">Cell membrane</keyword>
<dbReference type="InterPro" id="IPR000917">
    <property type="entry name" value="Sulfatase_N"/>
</dbReference>
<evidence type="ECO:0000259" key="13">
    <source>
        <dbReference type="Pfam" id="PF00884"/>
    </source>
</evidence>
<dbReference type="PANTHER" id="PTHR47371:SF1">
    <property type="entry name" value="LIPOTEICHOIC ACID SYNTHASE-LIKE YQGS"/>
    <property type="match status" value="1"/>
</dbReference>
<evidence type="ECO:0000256" key="4">
    <source>
        <dbReference type="ARBA" id="ARBA00022692"/>
    </source>
</evidence>
<evidence type="ECO:0000256" key="5">
    <source>
        <dbReference type="ARBA" id="ARBA00022989"/>
    </source>
</evidence>
<evidence type="ECO:0000256" key="11">
    <source>
        <dbReference type="PIRSR" id="PIRSR600917-52"/>
    </source>
</evidence>
<feature type="binding site" evidence="10">
    <location>
        <position position="254"/>
    </location>
    <ligand>
        <name>Mn(2+)</name>
        <dbReference type="ChEBI" id="CHEBI:29035"/>
    </ligand>
</feature>